<evidence type="ECO:0000256" key="7">
    <source>
        <dbReference type="ARBA" id="ARBA00023136"/>
    </source>
</evidence>
<keyword evidence="4" id="KW-0809">Transit peptide</keyword>
<evidence type="ECO:0000256" key="8">
    <source>
        <dbReference type="ARBA" id="ARBA00038077"/>
    </source>
</evidence>
<dbReference type="FunCoup" id="E2C486">
    <property type="interactions" value="29"/>
</dbReference>
<evidence type="ECO:0000256" key="3">
    <source>
        <dbReference type="ARBA" id="ARBA00022692"/>
    </source>
</evidence>
<comment type="subcellular location">
    <subcellularLocation>
        <location evidence="1">Membrane</location>
        <topology evidence="1">Single-pass membrane protein</topology>
    </subcellularLocation>
    <subcellularLocation>
        <location evidence="2">Mitochondrion membrane</location>
    </subcellularLocation>
</comment>
<dbReference type="InterPro" id="IPR018625">
    <property type="entry name" value="Pet100"/>
</dbReference>
<accession>E2C486</accession>
<dbReference type="OrthoDB" id="18175at2759"/>
<dbReference type="PANTHER" id="PTHR33968:SF1">
    <property type="entry name" value="PROTEIN PET100 HOMOLOG, MITOCHONDRIAL"/>
    <property type="match status" value="1"/>
</dbReference>
<dbReference type="InParanoid" id="E2C486"/>
<dbReference type="PhylomeDB" id="E2C486"/>
<dbReference type="OMA" id="MALYMTF"/>
<sequence length="80" mass="9902">MGWKFEVAKMFMYVSFPVGIFHYFNQPKNYEEWVIKTKKEYFPPLSKQLMEQVDKFIYDFNAEAQKKRLDEMERQYKSKP</sequence>
<evidence type="ECO:0000313" key="10">
    <source>
        <dbReference type="Proteomes" id="UP000008237"/>
    </source>
</evidence>
<keyword evidence="6" id="KW-0496">Mitochondrion</keyword>
<protein>
    <recommendedName>
        <fullName evidence="11">Protein PET100-like protein, mitochondrial</fullName>
    </recommendedName>
</protein>
<evidence type="ECO:0000256" key="6">
    <source>
        <dbReference type="ARBA" id="ARBA00023128"/>
    </source>
</evidence>
<dbReference type="Proteomes" id="UP000008237">
    <property type="component" value="Unassembled WGS sequence"/>
</dbReference>
<dbReference type="EMBL" id="GL452426">
    <property type="protein sequence ID" value="EFN77257.1"/>
    <property type="molecule type" value="Genomic_DNA"/>
</dbReference>
<evidence type="ECO:0008006" key="11">
    <source>
        <dbReference type="Google" id="ProtNLM"/>
    </source>
</evidence>
<reference evidence="9 10" key="1">
    <citation type="journal article" date="2010" name="Science">
        <title>Genomic comparison of the ants Camponotus floridanus and Harpegnathos saltator.</title>
        <authorList>
            <person name="Bonasio R."/>
            <person name="Zhang G."/>
            <person name="Ye C."/>
            <person name="Mutti N.S."/>
            <person name="Fang X."/>
            <person name="Qin N."/>
            <person name="Donahue G."/>
            <person name="Yang P."/>
            <person name="Li Q."/>
            <person name="Li C."/>
            <person name="Zhang P."/>
            <person name="Huang Z."/>
            <person name="Berger S.L."/>
            <person name="Reinberg D."/>
            <person name="Wang J."/>
            <person name="Liebig J."/>
        </authorList>
    </citation>
    <scope>NUCLEOTIDE SEQUENCE [LARGE SCALE GENOMIC DNA]</scope>
    <source>
        <strain evidence="9 10">R22 G/1</strain>
    </source>
</reference>
<name>E2C486_HARSA</name>
<dbReference type="GO" id="GO:0005743">
    <property type="term" value="C:mitochondrial inner membrane"/>
    <property type="evidence" value="ECO:0007669"/>
    <property type="project" value="TreeGrafter"/>
</dbReference>
<keyword evidence="5" id="KW-1133">Transmembrane helix</keyword>
<dbReference type="GO" id="GO:0033617">
    <property type="term" value="P:mitochondrial respiratory chain complex IV assembly"/>
    <property type="evidence" value="ECO:0007669"/>
    <property type="project" value="InterPro"/>
</dbReference>
<dbReference type="GO" id="GO:0051082">
    <property type="term" value="F:unfolded protein binding"/>
    <property type="evidence" value="ECO:0007669"/>
    <property type="project" value="TreeGrafter"/>
</dbReference>
<gene>
    <name evidence="9" type="ORF">EAI_02702</name>
</gene>
<evidence type="ECO:0000256" key="1">
    <source>
        <dbReference type="ARBA" id="ARBA00004167"/>
    </source>
</evidence>
<evidence type="ECO:0000256" key="5">
    <source>
        <dbReference type="ARBA" id="ARBA00022989"/>
    </source>
</evidence>
<dbReference type="PANTHER" id="PTHR33968">
    <property type="entry name" value="PROTEIN PET100 HOMOLOG, MITOCHONDRIAL"/>
    <property type="match status" value="1"/>
</dbReference>
<evidence type="ECO:0000256" key="4">
    <source>
        <dbReference type="ARBA" id="ARBA00022946"/>
    </source>
</evidence>
<keyword evidence="7" id="KW-0472">Membrane</keyword>
<keyword evidence="3" id="KW-0812">Transmembrane</keyword>
<evidence type="ECO:0000313" key="9">
    <source>
        <dbReference type="EMBL" id="EFN77257.1"/>
    </source>
</evidence>
<evidence type="ECO:0000256" key="2">
    <source>
        <dbReference type="ARBA" id="ARBA00004325"/>
    </source>
</evidence>
<proteinExistence type="inferred from homology"/>
<dbReference type="Pfam" id="PF09803">
    <property type="entry name" value="Pet100"/>
    <property type="match status" value="1"/>
</dbReference>
<dbReference type="STRING" id="610380.E2C486"/>
<organism evidence="10">
    <name type="scientific">Harpegnathos saltator</name>
    <name type="common">Jerdon's jumping ant</name>
    <dbReference type="NCBI Taxonomy" id="610380"/>
    <lineage>
        <taxon>Eukaryota</taxon>
        <taxon>Metazoa</taxon>
        <taxon>Ecdysozoa</taxon>
        <taxon>Arthropoda</taxon>
        <taxon>Hexapoda</taxon>
        <taxon>Insecta</taxon>
        <taxon>Pterygota</taxon>
        <taxon>Neoptera</taxon>
        <taxon>Endopterygota</taxon>
        <taxon>Hymenoptera</taxon>
        <taxon>Apocrita</taxon>
        <taxon>Aculeata</taxon>
        <taxon>Formicoidea</taxon>
        <taxon>Formicidae</taxon>
        <taxon>Ponerinae</taxon>
        <taxon>Ponerini</taxon>
        <taxon>Harpegnathos</taxon>
    </lineage>
</organism>
<keyword evidence="10" id="KW-1185">Reference proteome</keyword>
<dbReference type="AlphaFoldDB" id="E2C486"/>
<dbReference type="KEGG" id="hst:109504478"/>
<comment type="similarity">
    <text evidence="8">Belongs to the PET100 family.</text>
</comment>